<dbReference type="PATRIC" id="fig|157687.3.peg.1630"/>
<dbReference type="Proteomes" id="UP000070483">
    <property type="component" value="Unassembled WGS sequence"/>
</dbReference>
<proteinExistence type="predicted"/>
<sequence length="194" mass="22833">MNKKYNKKENLNLKNKILKEINVEEIMEEIKKNPKENRRFKVFWNGKKIEVDLEYYDFEKEIDEIKEKLENLKTLVENAEEWDKKIKDAAGEYILEDAQYWWEPSSDYEDEDMPGLIEDLAEIVGKEEAEKMVNDEELSLEVFKKLIYVNSITLNEDGNFNVSLFDTDELIFSGHIMFVYGNINGEFSGGDFAG</sequence>
<reference evidence="4" key="1">
    <citation type="submission" date="2016-01" db="EMBL/GenBank/DDBJ databases">
        <authorList>
            <person name="Mitreva M."/>
            <person name="Pepin K.H."/>
            <person name="Mihindukulasuriya K.A."/>
            <person name="Fulton R."/>
            <person name="Fronick C."/>
            <person name="O'Laughlin M."/>
            <person name="Miner T."/>
            <person name="Herter B."/>
            <person name="Rosa B.A."/>
            <person name="Cordes M."/>
            <person name="Tomlinson C."/>
            <person name="Wollam A."/>
            <person name="Palsikar V.B."/>
            <person name="Mardis E.R."/>
            <person name="Wilson R.K."/>
        </authorList>
    </citation>
    <scope>NUCLEOTIDE SEQUENCE [LARGE SCALE GENOMIC DNA]</scope>
    <source>
        <strain evidence="4">KA00185</strain>
    </source>
</reference>
<accession>A0A134A5J2</accession>
<evidence type="ECO:0000313" key="3">
    <source>
        <dbReference type="EMBL" id="KXB62983.1"/>
    </source>
</evidence>
<dbReference type="AlphaFoldDB" id="A0A134A5J2"/>
<evidence type="ECO:0000256" key="1">
    <source>
        <dbReference type="SAM" id="Coils"/>
    </source>
</evidence>
<dbReference type="Pfam" id="PF10020">
    <property type="entry name" value="DUF2262"/>
    <property type="match status" value="1"/>
</dbReference>
<evidence type="ECO:0000259" key="2">
    <source>
        <dbReference type="Pfam" id="PF10020"/>
    </source>
</evidence>
<protein>
    <recommendedName>
        <fullName evidence="2">DUF2262 domain-containing protein</fullName>
    </recommendedName>
</protein>
<name>A0A134A5J2_9FUSO</name>
<organism evidence="3 4">
    <name type="scientific">Leptotrichia wadei</name>
    <dbReference type="NCBI Taxonomy" id="157687"/>
    <lineage>
        <taxon>Bacteria</taxon>
        <taxon>Fusobacteriati</taxon>
        <taxon>Fusobacteriota</taxon>
        <taxon>Fusobacteriia</taxon>
        <taxon>Fusobacteriales</taxon>
        <taxon>Leptotrichiaceae</taxon>
        <taxon>Leptotrichia</taxon>
    </lineage>
</organism>
<dbReference type="STRING" id="157687.HMPREF3180_01640"/>
<gene>
    <name evidence="3" type="ORF">HMPREF3180_01640</name>
</gene>
<dbReference type="InterPro" id="IPR019260">
    <property type="entry name" value="DUF2262"/>
</dbReference>
<keyword evidence="1" id="KW-0175">Coiled coil</keyword>
<feature type="coiled-coil region" evidence="1">
    <location>
        <begin position="55"/>
        <end position="92"/>
    </location>
</feature>
<keyword evidence="4" id="KW-1185">Reference proteome</keyword>
<comment type="caution">
    <text evidence="3">The sequence shown here is derived from an EMBL/GenBank/DDBJ whole genome shotgun (WGS) entry which is preliminary data.</text>
</comment>
<dbReference type="EMBL" id="LSDD01000117">
    <property type="protein sequence ID" value="KXB62983.1"/>
    <property type="molecule type" value="Genomic_DNA"/>
</dbReference>
<evidence type="ECO:0000313" key="4">
    <source>
        <dbReference type="Proteomes" id="UP000070483"/>
    </source>
</evidence>
<feature type="domain" description="DUF2262" evidence="2">
    <location>
        <begin position="41"/>
        <end position="188"/>
    </location>
</feature>